<feature type="domain" description="CBM2" evidence="2">
    <location>
        <begin position="629"/>
        <end position="737"/>
    </location>
</feature>
<dbReference type="InterPro" id="IPR045690">
    <property type="entry name" value="DUF6055"/>
</dbReference>
<dbReference type="PROSITE" id="PS51173">
    <property type="entry name" value="CBM2"/>
    <property type="match status" value="1"/>
</dbReference>
<feature type="compositionally biased region" description="Pro residues" evidence="1">
    <location>
        <begin position="595"/>
        <end position="630"/>
    </location>
</feature>
<dbReference type="InterPro" id="IPR008965">
    <property type="entry name" value="CBM2/CBM3_carb-bd_dom_sf"/>
</dbReference>
<evidence type="ECO:0000313" key="4">
    <source>
        <dbReference type="Proteomes" id="UP001589867"/>
    </source>
</evidence>
<dbReference type="Gene3D" id="2.60.40.290">
    <property type="match status" value="1"/>
</dbReference>
<comment type="caution">
    <text evidence="3">The sequence shown here is derived from an EMBL/GenBank/DDBJ whole genome shotgun (WGS) entry which is preliminary data.</text>
</comment>
<reference evidence="3 4" key="1">
    <citation type="submission" date="2024-09" db="EMBL/GenBank/DDBJ databases">
        <authorList>
            <person name="Sun Q."/>
            <person name="Mori K."/>
        </authorList>
    </citation>
    <scope>NUCLEOTIDE SEQUENCE [LARGE SCALE GENOMIC DNA]</scope>
    <source>
        <strain evidence="3 4">TBRC 3947</strain>
    </source>
</reference>
<dbReference type="Pfam" id="PF00553">
    <property type="entry name" value="CBM_2"/>
    <property type="match status" value="1"/>
</dbReference>
<evidence type="ECO:0000313" key="3">
    <source>
        <dbReference type="EMBL" id="MFC0528669.1"/>
    </source>
</evidence>
<dbReference type="EMBL" id="JBHLUH010000018">
    <property type="protein sequence ID" value="MFC0528669.1"/>
    <property type="molecule type" value="Genomic_DNA"/>
</dbReference>
<feature type="region of interest" description="Disordered" evidence="1">
    <location>
        <begin position="567"/>
        <end position="637"/>
    </location>
</feature>
<dbReference type="InterPro" id="IPR012291">
    <property type="entry name" value="CBM2_carb-bd_dom_sf"/>
</dbReference>
<dbReference type="RefSeq" id="WP_377250532.1">
    <property type="nucleotide sequence ID" value="NZ_JBHLUH010000018.1"/>
</dbReference>
<dbReference type="Pfam" id="PF19527">
    <property type="entry name" value="DUF6055"/>
    <property type="match status" value="1"/>
</dbReference>
<evidence type="ECO:0000259" key="2">
    <source>
        <dbReference type="PROSITE" id="PS51173"/>
    </source>
</evidence>
<dbReference type="InterPro" id="IPR011004">
    <property type="entry name" value="Trimer_LpxA-like_sf"/>
</dbReference>
<organism evidence="3 4">
    <name type="scientific">Phytohabitans kaempferiae</name>
    <dbReference type="NCBI Taxonomy" id="1620943"/>
    <lineage>
        <taxon>Bacteria</taxon>
        <taxon>Bacillati</taxon>
        <taxon>Actinomycetota</taxon>
        <taxon>Actinomycetes</taxon>
        <taxon>Micromonosporales</taxon>
        <taxon>Micromonosporaceae</taxon>
    </lineage>
</organism>
<sequence>MKPRPKWRRWLAALALVTLGVTPVLVPQLTSPAEAAAKTVWIPERWVSTGEVPWAQNRTRESTNFILLWGERSGTNPLTAPGEYRFDPDNILSQLENLYSFYINTMRFTTETGLLAQHKIIVIVTRTWNRTALDAWATGGSTDGRVGVINIAPAAAQPGSWGLAHELGHVFQNYTFLGRSGMGFTHASSGTFWEASAEFMAMQVYPRTAAGDLTRWLRTENLYYSSSRHHYGAWMLLQYIKDRDGIAMFNRIWNEARNTEHPLEVYRRITGITQAELNRRIGEYAQRNVTWDYSNRADFMPFINSVYGAGFLNAYKGVPVEAVNANARHYRIPSAMAPSDYGYNKIQLVPDSDGALIRLHLKGHAETGATGWTFGFVAVRNGTPRYGPLTQGTSGQISFQTQPGESQVFLVVTGTPASVVPKYAFLDGWPKNRRYPYEFRISGAIPSGHEPGYQKPAATNGGRWHSNGGGWVSGNANVASTAYVGPRAAVLSGSVTNNARIEDLAWVNGGTVTGNAVVKGNAIIQGGVTIGGTAVVGGDAEPPHGPTGGSCNSGTYLMFNPSRSCDGGGGEADINPPHGTFTTDELAITGGTNPTTPPATTAPPTTPPVTTAPPTTAPPTSAPPTSPPPTGGTSSCRVAYTANSWGNGFTGDVTITNTGGATVNGWTLTFTFANGQHVTNSWNATLTQSGSTVTARNAGHNGTIPVGGTASFGFQGTHGGTNQPPTAWTLNGARCTT</sequence>
<name>A0ABV6M2E1_9ACTN</name>
<dbReference type="SUPFAM" id="SSF49384">
    <property type="entry name" value="Carbohydrate-binding domain"/>
    <property type="match status" value="1"/>
</dbReference>
<dbReference type="SMART" id="SM00637">
    <property type="entry name" value="CBD_II"/>
    <property type="match status" value="1"/>
</dbReference>
<dbReference type="SUPFAM" id="SSF51161">
    <property type="entry name" value="Trimeric LpxA-like enzymes"/>
    <property type="match status" value="1"/>
</dbReference>
<protein>
    <submittedName>
        <fullName evidence="3">DUF6055 domain-containing protein</fullName>
    </submittedName>
</protein>
<evidence type="ECO:0000256" key="1">
    <source>
        <dbReference type="SAM" id="MobiDB-lite"/>
    </source>
</evidence>
<keyword evidence="4" id="KW-1185">Reference proteome</keyword>
<dbReference type="InterPro" id="IPR001919">
    <property type="entry name" value="CBD2"/>
</dbReference>
<gene>
    <name evidence="3" type="ORF">ACFFIA_13450</name>
</gene>
<proteinExistence type="predicted"/>
<accession>A0ABV6M2E1</accession>
<dbReference type="Gene3D" id="2.160.10.10">
    <property type="entry name" value="Hexapeptide repeat proteins"/>
    <property type="match status" value="1"/>
</dbReference>
<dbReference type="Proteomes" id="UP001589867">
    <property type="component" value="Unassembled WGS sequence"/>
</dbReference>